<dbReference type="GO" id="GO:0004180">
    <property type="term" value="F:carboxypeptidase activity"/>
    <property type="evidence" value="ECO:0007669"/>
    <property type="project" value="UniProtKB-KW"/>
</dbReference>
<dbReference type="EMBL" id="FPCG01000003">
    <property type="protein sequence ID" value="SFV21848.1"/>
    <property type="molecule type" value="Genomic_DNA"/>
</dbReference>
<dbReference type="InterPro" id="IPR006311">
    <property type="entry name" value="TAT_signal"/>
</dbReference>
<feature type="signal peptide" evidence="1">
    <location>
        <begin position="1"/>
        <end position="29"/>
    </location>
</feature>
<proteinExistence type="predicted"/>
<organism evidence="3 4">
    <name type="scientific">Micrococcus terreus</name>
    <dbReference type="NCBI Taxonomy" id="574650"/>
    <lineage>
        <taxon>Bacteria</taxon>
        <taxon>Bacillati</taxon>
        <taxon>Actinomycetota</taxon>
        <taxon>Actinomycetes</taxon>
        <taxon>Micrococcales</taxon>
        <taxon>Micrococcaceae</taxon>
        <taxon>Micrococcus</taxon>
    </lineage>
</organism>
<dbReference type="STRING" id="574650.SAMN04487966_10374"/>
<name>A0A1I7MIU1_9MICC</name>
<dbReference type="Proteomes" id="UP000198881">
    <property type="component" value="Unassembled WGS sequence"/>
</dbReference>
<dbReference type="PANTHER" id="PTHR12147">
    <property type="entry name" value="METALLOPEPTIDASE M28 FAMILY MEMBER"/>
    <property type="match status" value="1"/>
</dbReference>
<sequence length="461" mass="49197">MSTPNLSRRSFLALAGAGAVSTIAWPAWAADARRPGAVRAPKLTASDRQIINQIRPSNAIEHLTHLTENIGQRYTGTPQEKEAADYLAATLEKYGYGVDVESFEVPDRRIGTLTGPALTDTLNWGVGPAPQGPQNVTVAGELMVAPSGMPADLPADLAGRIVMRVVTATEDITPLAVAAAARGAVAVISTRRDANYPSQASAFAPNLRVESVDIPVVGVSQVQKHALLAALERGAVRLTLTTEEFVNTTSQNVIATRAGQKGGGKGGRDWVMLGAHYDTVIGSRGANDNASGTSALLELARVMRNAPTSSDLSFGFWGSEEVGLVGSQIYAQNLDAGERGRLRGVFNNDMIATSWAPSEKYWVLDLRGESNRVNQAVYAVGDRMGYRAQMSDIFEMGRSDHQSFSQVGVPSGNFGWLHTDGFILEPEYHSSDDTVARNISVERLTVAMEIQGAAAYALARD</sequence>
<dbReference type="Pfam" id="PF04389">
    <property type="entry name" value="Peptidase_M28"/>
    <property type="match status" value="1"/>
</dbReference>
<dbReference type="Gene3D" id="3.40.630.10">
    <property type="entry name" value="Zn peptidases"/>
    <property type="match status" value="1"/>
</dbReference>
<feature type="chain" id="PRO_5011705803" evidence="1">
    <location>
        <begin position="30"/>
        <end position="461"/>
    </location>
</feature>
<accession>A0A1I7MIU1</accession>
<dbReference type="RefSeq" id="WP_091695587.1">
    <property type="nucleotide sequence ID" value="NZ_FPCG01000003.1"/>
</dbReference>
<dbReference type="InterPro" id="IPR045175">
    <property type="entry name" value="M28_fam"/>
</dbReference>
<evidence type="ECO:0000256" key="1">
    <source>
        <dbReference type="SAM" id="SignalP"/>
    </source>
</evidence>
<dbReference type="OrthoDB" id="9757939at2"/>
<reference evidence="3 4" key="1">
    <citation type="submission" date="2016-10" db="EMBL/GenBank/DDBJ databases">
        <authorList>
            <person name="de Groot N.N."/>
        </authorList>
    </citation>
    <scope>NUCLEOTIDE SEQUENCE [LARGE SCALE GENOMIC DNA]</scope>
    <source>
        <strain evidence="3 4">CGMCC 1.7054</strain>
    </source>
</reference>
<keyword evidence="4" id="KW-1185">Reference proteome</keyword>
<keyword evidence="3" id="KW-0645">Protease</keyword>
<dbReference type="PROSITE" id="PS51318">
    <property type="entry name" value="TAT"/>
    <property type="match status" value="1"/>
</dbReference>
<dbReference type="InterPro" id="IPR007484">
    <property type="entry name" value="Peptidase_M28"/>
</dbReference>
<dbReference type="SUPFAM" id="SSF53187">
    <property type="entry name" value="Zn-dependent exopeptidases"/>
    <property type="match status" value="1"/>
</dbReference>
<protein>
    <submittedName>
        <fullName evidence="3">Zn-dependent amino-or carboxypeptidase, M28 family</fullName>
    </submittedName>
</protein>
<dbReference type="Gene3D" id="3.50.30.30">
    <property type="match status" value="1"/>
</dbReference>
<evidence type="ECO:0000313" key="3">
    <source>
        <dbReference type="EMBL" id="SFV21848.1"/>
    </source>
</evidence>
<gene>
    <name evidence="3" type="ORF">SAMN04487966_10374</name>
</gene>
<keyword evidence="1" id="KW-0732">Signal</keyword>
<feature type="domain" description="Peptidase M28" evidence="2">
    <location>
        <begin position="252"/>
        <end position="447"/>
    </location>
</feature>
<dbReference type="AlphaFoldDB" id="A0A1I7MIU1"/>
<keyword evidence="3" id="KW-0121">Carboxypeptidase</keyword>
<keyword evidence="3" id="KW-0378">Hydrolase</keyword>
<dbReference type="GO" id="GO:0006508">
    <property type="term" value="P:proteolysis"/>
    <property type="evidence" value="ECO:0007669"/>
    <property type="project" value="InterPro"/>
</dbReference>
<dbReference type="PANTHER" id="PTHR12147:SF26">
    <property type="entry name" value="PEPTIDASE M28 DOMAIN-CONTAINING PROTEIN"/>
    <property type="match status" value="1"/>
</dbReference>
<dbReference type="GO" id="GO:0008235">
    <property type="term" value="F:metalloexopeptidase activity"/>
    <property type="evidence" value="ECO:0007669"/>
    <property type="project" value="InterPro"/>
</dbReference>
<evidence type="ECO:0000313" key="4">
    <source>
        <dbReference type="Proteomes" id="UP000198881"/>
    </source>
</evidence>
<evidence type="ECO:0000259" key="2">
    <source>
        <dbReference type="Pfam" id="PF04389"/>
    </source>
</evidence>